<dbReference type="Proteomes" id="UP000595140">
    <property type="component" value="Unassembled WGS sequence"/>
</dbReference>
<gene>
    <name evidence="2" type="ORF">CCAM_LOCUS16103</name>
</gene>
<evidence type="ECO:0000313" key="3">
    <source>
        <dbReference type="Proteomes" id="UP000595140"/>
    </source>
</evidence>
<organism evidence="2 3">
    <name type="scientific">Cuscuta campestris</name>
    <dbReference type="NCBI Taxonomy" id="132261"/>
    <lineage>
        <taxon>Eukaryota</taxon>
        <taxon>Viridiplantae</taxon>
        <taxon>Streptophyta</taxon>
        <taxon>Embryophyta</taxon>
        <taxon>Tracheophyta</taxon>
        <taxon>Spermatophyta</taxon>
        <taxon>Magnoliopsida</taxon>
        <taxon>eudicotyledons</taxon>
        <taxon>Gunneridae</taxon>
        <taxon>Pentapetalae</taxon>
        <taxon>asterids</taxon>
        <taxon>lamiids</taxon>
        <taxon>Solanales</taxon>
        <taxon>Convolvulaceae</taxon>
        <taxon>Cuscuteae</taxon>
        <taxon>Cuscuta</taxon>
        <taxon>Cuscuta subgen. Grammica</taxon>
        <taxon>Cuscuta sect. Cleistogrammica</taxon>
    </lineage>
</organism>
<proteinExistence type="predicted"/>
<feature type="region of interest" description="Disordered" evidence="1">
    <location>
        <begin position="101"/>
        <end position="126"/>
    </location>
</feature>
<sequence length="148" mass="17601">MAGPTPVLKNDVENIESVLKMQASRKLKEIYVHHERSRGYLTRSRSKIADMDGTDDEMDFSSAPSTPDSYESELEYVFDEIRIEKQMEMVRKRLAAYYKPKEDEPKEVKKKEDEDDDDTQSESYEYKEGDDVLWEYFISDPKRRYKDF</sequence>
<dbReference type="EMBL" id="OOIL02001339">
    <property type="protein sequence ID" value="VFQ74327.1"/>
    <property type="molecule type" value="Genomic_DNA"/>
</dbReference>
<evidence type="ECO:0000256" key="1">
    <source>
        <dbReference type="SAM" id="MobiDB-lite"/>
    </source>
</evidence>
<dbReference type="AlphaFoldDB" id="A0A484LDB2"/>
<feature type="compositionally biased region" description="Basic and acidic residues" evidence="1">
    <location>
        <begin position="101"/>
        <end position="112"/>
    </location>
</feature>
<accession>A0A484LDB2</accession>
<evidence type="ECO:0000313" key="2">
    <source>
        <dbReference type="EMBL" id="VFQ74327.1"/>
    </source>
</evidence>
<keyword evidence="3" id="KW-1185">Reference proteome</keyword>
<reference evidence="2 3" key="1">
    <citation type="submission" date="2018-04" db="EMBL/GenBank/DDBJ databases">
        <authorList>
            <person name="Vogel A."/>
        </authorList>
    </citation>
    <scope>NUCLEOTIDE SEQUENCE [LARGE SCALE GENOMIC DNA]</scope>
</reference>
<protein>
    <submittedName>
        <fullName evidence="2">Uncharacterized protein</fullName>
    </submittedName>
</protein>
<feature type="region of interest" description="Disordered" evidence="1">
    <location>
        <begin position="43"/>
        <end position="69"/>
    </location>
</feature>
<name>A0A484LDB2_9ASTE</name>